<dbReference type="InterPro" id="IPR050465">
    <property type="entry name" value="UPF0194_transport"/>
</dbReference>
<reference evidence="5" key="2">
    <citation type="submission" date="2021-04" db="EMBL/GenBank/DDBJ databases">
        <authorList>
            <person name="Gilroy R."/>
        </authorList>
    </citation>
    <scope>NUCLEOTIDE SEQUENCE</scope>
    <source>
        <strain evidence="5">ChiHjej8B7-25341</strain>
    </source>
</reference>
<keyword evidence="2" id="KW-0175">Coiled coil</keyword>
<evidence type="ECO:0000313" key="5">
    <source>
        <dbReference type="EMBL" id="HJD30457.1"/>
    </source>
</evidence>
<dbReference type="InterPro" id="IPR058637">
    <property type="entry name" value="YknX-like_C"/>
</dbReference>
<comment type="subcellular location">
    <subcellularLocation>
        <location evidence="1">Cell envelope</location>
    </subcellularLocation>
</comment>
<evidence type="ECO:0000256" key="1">
    <source>
        <dbReference type="ARBA" id="ARBA00004196"/>
    </source>
</evidence>
<feature type="domain" description="YknX-like C-terminal permuted SH3-like" evidence="4">
    <location>
        <begin position="459"/>
        <end position="526"/>
    </location>
</feature>
<evidence type="ECO:0000256" key="3">
    <source>
        <dbReference type="SAM" id="MobiDB-lite"/>
    </source>
</evidence>
<feature type="compositionally biased region" description="Low complexity" evidence="3">
    <location>
        <begin position="9"/>
        <end position="18"/>
    </location>
</feature>
<feature type="compositionally biased region" description="Low complexity" evidence="3">
    <location>
        <begin position="532"/>
        <end position="547"/>
    </location>
</feature>
<dbReference type="PANTHER" id="PTHR32347:SF14">
    <property type="entry name" value="EFFLUX SYSTEM COMPONENT YKNX-RELATED"/>
    <property type="match status" value="1"/>
</dbReference>
<evidence type="ECO:0000256" key="2">
    <source>
        <dbReference type="ARBA" id="ARBA00023054"/>
    </source>
</evidence>
<feature type="compositionally biased region" description="Basic and acidic residues" evidence="3">
    <location>
        <begin position="260"/>
        <end position="289"/>
    </location>
</feature>
<feature type="compositionally biased region" description="Basic residues" evidence="3">
    <location>
        <begin position="20"/>
        <end position="39"/>
    </location>
</feature>
<dbReference type="Gene3D" id="2.40.50.100">
    <property type="match status" value="1"/>
</dbReference>
<sequence>MKELEKNTGTEMEMQETTGKTKKEKKRKRRRTAQGSGRRKKRIPLFIAAALAAVFIGYSMVSSAIAKNAPVPVNTVTAERGDVEETVSTSGRVSSEQSRTYYAPVNAVIAEMDISLGDVVEEGQQLVVFDTSSLEAQKTKADLDASAAANGYRSTQYQSDKKQSEYNEAVIGLDELKTLAANQEQYVQGLKYNLEDEIQSKKEDLQDWLNKLNLELEIQNNKLSEPRSEDSRERVQEVIQNLNESIRQTTNEINDLSMSEEMKEQQRLIDSEQKKLDDMKDEISRREGEESSSEAGIVDPYAKQQQADAMESAQLTAREAAETLEKGKEGVKAQFGGIVTRIATMSSSANASAGGGLLEGAAVSEGTELFTIESNRQVKVDISVTKYDLPRIAVGQKADITIADREYEGEVTRINRVASSNSQGSPVVGAEVHIKNPDPDIFLGVEAQVRIHTNAAKDVIVLPAEIVNTDRNGDFCYVVEDGVVVMRRIVTGISSDTMVEVTEGLQEGDQVVYDMTGTVTEGMNVTAVPEAAAGEAQPAETQPEAVPTVETQTEAALAGETQPEAVPDETQPETGQTEEAQEETH</sequence>
<dbReference type="GO" id="GO:0030313">
    <property type="term" value="C:cell envelope"/>
    <property type="evidence" value="ECO:0007669"/>
    <property type="project" value="UniProtKB-SubCell"/>
</dbReference>
<dbReference type="EMBL" id="DWUW01000021">
    <property type="protein sequence ID" value="HJD30457.1"/>
    <property type="molecule type" value="Genomic_DNA"/>
</dbReference>
<dbReference type="Proteomes" id="UP000823851">
    <property type="component" value="Unassembled WGS sequence"/>
</dbReference>
<organism evidence="5 6">
    <name type="scientific">Candidatus Eisenbergiella stercorigallinarum</name>
    <dbReference type="NCBI Taxonomy" id="2838557"/>
    <lineage>
        <taxon>Bacteria</taxon>
        <taxon>Bacillati</taxon>
        <taxon>Bacillota</taxon>
        <taxon>Clostridia</taxon>
        <taxon>Lachnospirales</taxon>
        <taxon>Lachnospiraceae</taxon>
        <taxon>Eisenbergiella</taxon>
    </lineage>
</organism>
<reference evidence="5" key="1">
    <citation type="journal article" date="2021" name="PeerJ">
        <title>Extensive microbial diversity within the chicken gut microbiome revealed by metagenomics and culture.</title>
        <authorList>
            <person name="Gilroy R."/>
            <person name="Ravi A."/>
            <person name="Getino M."/>
            <person name="Pursley I."/>
            <person name="Horton D.L."/>
            <person name="Alikhan N.F."/>
            <person name="Baker D."/>
            <person name="Gharbi K."/>
            <person name="Hall N."/>
            <person name="Watson M."/>
            <person name="Adriaenssens E.M."/>
            <person name="Foster-Nyarko E."/>
            <person name="Jarju S."/>
            <person name="Secka A."/>
            <person name="Antonio M."/>
            <person name="Oren A."/>
            <person name="Chaudhuri R.R."/>
            <person name="La Ragione R."/>
            <person name="Hildebrand F."/>
            <person name="Pallen M.J."/>
        </authorList>
    </citation>
    <scope>NUCLEOTIDE SEQUENCE</scope>
    <source>
        <strain evidence="5">ChiHjej8B7-25341</strain>
    </source>
</reference>
<dbReference type="Gene3D" id="2.40.420.20">
    <property type="match status" value="1"/>
</dbReference>
<dbReference type="Gene3D" id="2.40.30.170">
    <property type="match status" value="1"/>
</dbReference>
<feature type="region of interest" description="Disordered" evidence="3">
    <location>
        <begin position="259"/>
        <end position="295"/>
    </location>
</feature>
<proteinExistence type="predicted"/>
<evidence type="ECO:0000313" key="6">
    <source>
        <dbReference type="Proteomes" id="UP000823851"/>
    </source>
</evidence>
<dbReference type="AlphaFoldDB" id="A0A9D2QYE6"/>
<feature type="region of interest" description="Disordered" evidence="3">
    <location>
        <begin position="1"/>
        <end position="39"/>
    </location>
</feature>
<protein>
    <submittedName>
        <fullName evidence="5">HlyD family efflux transporter periplasmic adaptor subunit</fullName>
    </submittedName>
</protein>
<dbReference type="Pfam" id="PF25989">
    <property type="entry name" value="YknX_C"/>
    <property type="match status" value="1"/>
</dbReference>
<accession>A0A9D2QYE6</accession>
<comment type="caution">
    <text evidence="5">The sequence shown here is derived from an EMBL/GenBank/DDBJ whole genome shotgun (WGS) entry which is preliminary data.</text>
</comment>
<dbReference type="PANTHER" id="PTHR32347">
    <property type="entry name" value="EFFLUX SYSTEM COMPONENT YKNX-RELATED"/>
    <property type="match status" value="1"/>
</dbReference>
<feature type="region of interest" description="Disordered" evidence="3">
    <location>
        <begin position="532"/>
        <end position="585"/>
    </location>
</feature>
<name>A0A9D2QYE6_9FIRM</name>
<evidence type="ECO:0000259" key="4">
    <source>
        <dbReference type="Pfam" id="PF25989"/>
    </source>
</evidence>
<gene>
    <name evidence="5" type="ORF">H9912_00795</name>
</gene>